<reference evidence="1 2" key="1">
    <citation type="journal article" date="2015" name="Parasit. Vectors">
        <title>Draft genome of the scabies mite.</title>
        <authorList>
            <person name="Rider S.D.Jr."/>
            <person name="Morgan M.S."/>
            <person name="Arlian L.G."/>
        </authorList>
    </citation>
    <scope>NUCLEOTIDE SEQUENCE [LARGE SCALE GENOMIC DNA]</scope>
    <source>
        <strain evidence="1">Arlian Lab</strain>
    </source>
</reference>
<protein>
    <submittedName>
        <fullName evidence="1">Uncharacterized protein</fullName>
    </submittedName>
</protein>
<comment type="caution">
    <text evidence="1">The sequence shown here is derived from an EMBL/GenBank/DDBJ whole genome shotgun (WGS) entry which is preliminary data.</text>
</comment>
<dbReference type="AlphaFoldDB" id="A0A132A563"/>
<name>A0A132A563_SARSC</name>
<dbReference type="VEuPathDB" id="VectorBase:SSCA007286"/>
<proteinExistence type="predicted"/>
<evidence type="ECO:0000313" key="1">
    <source>
        <dbReference type="EMBL" id="KPM05775.1"/>
    </source>
</evidence>
<organism evidence="1 2">
    <name type="scientific">Sarcoptes scabiei</name>
    <name type="common">Itch mite</name>
    <name type="synonym">Acarus scabiei</name>
    <dbReference type="NCBI Taxonomy" id="52283"/>
    <lineage>
        <taxon>Eukaryota</taxon>
        <taxon>Metazoa</taxon>
        <taxon>Ecdysozoa</taxon>
        <taxon>Arthropoda</taxon>
        <taxon>Chelicerata</taxon>
        <taxon>Arachnida</taxon>
        <taxon>Acari</taxon>
        <taxon>Acariformes</taxon>
        <taxon>Sarcoptiformes</taxon>
        <taxon>Astigmata</taxon>
        <taxon>Psoroptidia</taxon>
        <taxon>Sarcoptoidea</taxon>
        <taxon>Sarcoptidae</taxon>
        <taxon>Sarcoptinae</taxon>
        <taxon>Sarcoptes</taxon>
    </lineage>
</organism>
<evidence type="ECO:0000313" key="2">
    <source>
        <dbReference type="Proteomes" id="UP000616769"/>
    </source>
</evidence>
<dbReference type="Proteomes" id="UP000616769">
    <property type="component" value="Unassembled WGS sequence"/>
</dbReference>
<dbReference type="EMBL" id="JXLN01010456">
    <property type="protein sequence ID" value="KPM05775.1"/>
    <property type="molecule type" value="Genomic_DNA"/>
</dbReference>
<dbReference type="PANTHER" id="PTHR21261:SF15">
    <property type="entry name" value="BEATEN PATH IIIA, ISOFORM D-RELATED"/>
    <property type="match status" value="1"/>
</dbReference>
<dbReference type="PANTHER" id="PTHR21261">
    <property type="entry name" value="BEAT PROTEIN"/>
    <property type="match status" value="1"/>
</dbReference>
<sequence length="81" mass="9648">MQTHLYTTEIQSLQINRFQVPEAVERGRSAILNCDYSLNPNEELYAIKFYKNNIEFYRFVPRQNPSKQSYKLIGIYVNVKL</sequence>
<gene>
    <name evidence="1" type="ORF">QR98_0042450</name>
</gene>
<accession>A0A132A563</accession>